<feature type="transmembrane region" description="Helical" evidence="1">
    <location>
        <begin position="84"/>
        <end position="103"/>
    </location>
</feature>
<dbReference type="Proteomes" id="UP001069090">
    <property type="component" value="Unassembled WGS sequence"/>
</dbReference>
<dbReference type="RefSeq" id="WP_268905419.1">
    <property type="nucleotide sequence ID" value="NZ_JAPTGG010000026.1"/>
</dbReference>
<gene>
    <name evidence="2" type="ORF">O0V09_18450</name>
</gene>
<sequence>MEAIIKVFAAALIIAFTSWLSGKKPELAGFIIALPMVSILALLFSYLEHRSADTSITLAKSVMVGVPVSYLFFMPFFFAEKFGWGFWVPYITGLGLLGIGYLLHSYIMNLIG</sequence>
<proteinExistence type="predicted"/>
<organism evidence="2 3">
    <name type="scientific">Dasania phycosphaerae</name>
    <dbReference type="NCBI Taxonomy" id="2950436"/>
    <lineage>
        <taxon>Bacteria</taxon>
        <taxon>Pseudomonadati</taxon>
        <taxon>Pseudomonadota</taxon>
        <taxon>Gammaproteobacteria</taxon>
        <taxon>Cellvibrionales</taxon>
        <taxon>Spongiibacteraceae</taxon>
        <taxon>Dasania</taxon>
    </lineage>
</organism>
<feature type="transmembrane region" description="Helical" evidence="1">
    <location>
        <begin position="58"/>
        <end position="78"/>
    </location>
</feature>
<evidence type="ECO:0000313" key="3">
    <source>
        <dbReference type="Proteomes" id="UP001069090"/>
    </source>
</evidence>
<dbReference type="AlphaFoldDB" id="A0A9J6RR66"/>
<protein>
    <recommendedName>
        <fullName evidence="4">DUF3147 family protein</fullName>
    </recommendedName>
</protein>
<keyword evidence="3" id="KW-1185">Reference proteome</keyword>
<keyword evidence="1" id="KW-1133">Transmembrane helix</keyword>
<keyword evidence="1" id="KW-0812">Transmembrane</keyword>
<evidence type="ECO:0008006" key="4">
    <source>
        <dbReference type="Google" id="ProtNLM"/>
    </source>
</evidence>
<comment type="caution">
    <text evidence="2">The sequence shown here is derived from an EMBL/GenBank/DDBJ whole genome shotgun (WGS) entry which is preliminary data.</text>
</comment>
<feature type="transmembrane region" description="Helical" evidence="1">
    <location>
        <begin position="27"/>
        <end position="46"/>
    </location>
</feature>
<feature type="transmembrane region" description="Helical" evidence="1">
    <location>
        <begin position="5"/>
        <end position="21"/>
    </location>
</feature>
<evidence type="ECO:0000256" key="1">
    <source>
        <dbReference type="SAM" id="Phobius"/>
    </source>
</evidence>
<accession>A0A9J6RR66</accession>
<evidence type="ECO:0000313" key="2">
    <source>
        <dbReference type="EMBL" id="MCZ0867182.1"/>
    </source>
</evidence>
<reference evidence="2 3" key="1">
    <citation type="submission" date="2022-12" db="EMBL/GenBank/DDBJ databases">
        <title>Dasania phycosphaerae sp. nov., isolated from particulate material of the south coast of Korea.</title>
        <authorList>
            <person name="Jiang Y."/>
        </authorList>
    </citation>
    <scope>NUCLEOTIDE SEQUENCE [LARGE SCALE GENOMIC DNA]</scope>
    <source>
        <strain evidence="2 3">GY-19</strain>
    </source>
</reference>
<keyword evidence="1" id="KW-0472">Membrane</keyword>
<dbReference type="EMBL" id="JAPTGG010000026">
    <property type="protein sequence ID" value="MCZ0867182.1"/>
    <property type="molecule type" value="Genomic_DNA"/>
</dbReference>
<name>A0A9J6RR66_9GAMM</name>